<dbReference type="PANTHER" id="PTHR43798">
    <property type="entry name" value="MONOACYLGLYCEROL LIPASE"/>
    <property type="match status" value="1"/>
</dbReference>
<dbReference type="GO" id="GO:0016787">
    <property type="term" value="F:hydrolase activity"/>
    <property type="evidence" value="ECO:0007669"/>
    <property type="project" value="UniProtKB-KW"/>
</dbReference>
<dbReference type="AlphaFoldDB" id="A0A0G1TVT5"/>
<gene>
    <name evidence="2" type="ORF">UY16_C0067G0004</name>
</gene>
<protein>
    <submittedName>
        <fullName evidence="2">Hydrolase, alpha/beta domain protein</fullName>
    </submittedName>
</protein>
<dbReference type="SUPFAM" id="SSF53474">
    <property type="entry name" value="alpha/beta-Hydrolases"/>
    <property type="match status" value="1"/>
</dbReference>
<feature type="domain" description="AB hydrolase-1" evidence="1">
    <location>
        <begin position="22"/>
        <end position="237"/>
    </location>
</feature>
<dbReference type="Proteomes" id="UP000034739">
    <property type="component" value="Unassembled WGS sequence"/>
</dbReference>
<sequence length="246" mass="27588">MPYQISDGVRTYYQLIGKGPLLVLLHGWANRWEAWSPLIPPDLPGFGKSDEPQSEGWTTQDYAHWLSGFLSEFTKNKTYTLIGHSFGGKIGAVFCVSPHTKDQKPKRLILIGPSGIPNAMTKKNVVLSGITKAVPGVVKKVLPHAFVRKFYEKVIGETDYAYATPFQQKTLRKVLPEDITTELKNITIPTLIIWGDHDTSAQVAHAEVFHKTIPKSTLLIVKQAGHFPHIEQTEAVLEYVQSWMKI</sequence>
<evidence type="ECO:0000259" key="1">
    <source>
        <dbReference type="Pfam" id="PF12697"/>
    </source>
</evidence>
<reference evidence="2 3" key="1">
    <citation type="journal article" date="2015" name="Nature">
        <title>rRNA introns, odd ribosomes, and small enigmatic genomes across a large radiation of phyla.</title>
        <authorList>
            <person name="Brown C.T."/>
            <person name="Hug L.A."/>
            <person name="Thomas B.C."/>
            <person name="Sharon I."/>
            <person name="Castelle C.J."/>
            <person name="Singh A."/>
            <person name="Wilkins M.J."/>
            <person name="Williams K.H."/>
            <person name="Banfield J.F."/>
        </authorList>
    </citation>
    <scope>NUCLEOTIDE SEQUENCE [LARGE SCALE GENOMIC DNA]</scope>
</reference>
<proteinExistence type="predicted"/>
<dbReference type="InterPro" id="IPR000073">
    <property type="entry name" value="AB_hydrolase_1"/>
</dbReference>
<comment type="caution">
    <text evidence="2">The sequence shown here is derived from an EMBL/GenBank/DDBJ whole genome shotgun (WGS) entry which is preliminary data.</text>
</comment>
<evidence type="ECO:0000313" key="3">
    <source>
        <dbReference type="Proteomes" id="UP000034739"/>
    </source>
</evidence>
<dbReference type="Gene3D" id="3.40.50.1820">
    <property type="entry name" value="alpha/beta hydrolase"/>
    <property type="match status" value="1"/>
</dbReference>
<evidence type="ECO:0000313" key="2">
    <source>
        <dbReference type="EMBL" id="KKU85874.1"/>
    </source>
</evidence>
<accession>A0A0G1TVT5</accession>
<dbReference type="Pfam" id="PF12697">
    <property type="entry name" value="Abhydrolase_6"/>
    <property type="match status" value="1"/>
</dbReference>
<name>A0A0G1TVT5_9BACT</name>
<dbReference type="EMBL" id="LCOY01000067">
    <property type="protein sequence ID" value="KKU85874.1"/>
    <property type="molecule type" value="Genomic_DNA"/>
</dbReference>
<organism evidence="2 3">
    <name type="scientific">Candidatus Gottesmanbacteria bacterium GW2011_GWA2_47_9</name>
    <dbReference type="NCBI Taxonomy" id="1618445"/>
    <lineage>
        <taxon>Bacteria</taxon>
        <taxon>Candidatus Gottesmaniibacteriota</taxon>
    </lineage>
</organism>
<dbReference type="InterPro" id="IPR029058">
    <property type="entry name" value="AB_hydrolase_fold"/>
</dbReference>
<dbReference type="InterPro" id="IPR050266">
    <property type="entry name" value="AB_hydrolase_sf"/>
</dbReference>
<dbReference type="PRINTS" id="PR00111">
    <property type="entry name" value="ABHYDROLASE"/>
</dbReference>
<keyword evidence="2" id="KW-0378">Hydrolase</keyword>